<dbReference type="EMBL" id="SMKP01000269">
    <property type="protein sequence ID" value="TDD07108.1"/>
    <property type="molecule type" value="Genomic_DNA"/>
</dbReference>
<protein>
    <submittedName>
        <fullName evidence="3">Uncharacterized protein</fullName>
    </submittedName>
</protein>
<dbReference type="AlphaFoldDB" id="A0A4R4VMQ4"/>
<evidence type="ECO:0000256" key="1">
    <source>
        <dbReference type="SAM" id="MobiDB-lite"/>
    </source>
</evidence>
<feature type="compositionally biased region" description="Basic and acidic residues" evidence="1">
    <location>
        <begin position="249"/>
        <end position="259"/>
    </location>
</feature>
<evidence type="ECO:0000313" key="4">
    <source>
        <dbReference type="Proteomes" id="UP000294543"/>
    </source>
</evidence>
<feature type="compositionally biased region" description="Basic and acidic residues" evidence="1">
    <location>
        <begin position="191"/>
        <end position="203"/>
    </location>
</feature>
<evidence type="ECO:0000313" key="3">
    <source>
        <dbReference type="EMBL" id="TDD07108.1"/>
    </source>
</evidence>
<proteinExistence type="predicted"/>
<feature type="transmembrane region" description="Helical" evidence="2">
    <location>
        <begin position="37"/>
        <end position="59"/>
    </location>
</feature>
<organism evidence="3 4">
    <name type="scientific">Nonomuraea diastatica</name>
    <dbReference type="NCBI Taxonomy" id="1848329"/>
    <lineage>
        <taxon>Bacteria</taxon>
        <taxon>Bacillati</taxon>
        <taxon>Actinomycetota</taxon>
        <taxon>Actinomycetes</taxon>
        <taxon>Streptosporangiales</taxon>
        <taxon>Streptosporangiaceae</taxon>
        <taxon>Nonomuraea</taxon>
    </lineage>
</organism>
<dbReference type="Proteomes" id="UP000294543">
    <property type="component" value="Unassembled WGS sequence"/>
</dbReference>
<keyword evidence="2" id="KW-0472">Membrane</keyword>
<feature type="transmembrane region" description="Helical" evidence="2">
    <location>
        <begin position="156"/>
        <end position="174"/>
    </location>
</feature>
<sequence>MSSKTVAAAFAAAGILFFVYPTIRPSGDDATAMASSAWVTGHSAAMIGFVLLGLAMLGLHQALGDRWSLRAAAVTWAGAGLTLPYYGAETFGLNVIAQRSLRDQAPALTELAAEFRFGAVPVTMFAAGLVLLAAGTVMAAVSVWRSGTLPRWSGTVPALGFVLFIPQFFGPYPLRIAHGARPPHGRRAVARRGDRERAPRETGHGPINRLKPRRVRAELARNPRSLRPGDPWPGLAGRTEAPSAIGSPRRWESHHGTKR</sequence>
<feature type="transmembrane region" description="Helical" evidence="2">
    <location>
        <begin position="124"/>
        <end position="144"/>
    </location>
</feature>
<dbReference type="OrthoDB" id="8224664at2"/>
<reference evidence="3 4" key="1">
    <citation type="submission" date="2019-03" db="EMBL/GenBank/DDBJ databases">
        <title>Draft genome sequences of novel Actinobacteria.</title>
        <authorList>
            <person name="Sahin N."/>
            <person name="Ay H."/>
            <person name="Saygin H."/>
        </authorList>
    </citation>
    <scope>NUCLEOTIDE SEQUENCE [LARGE SCALE GENOMIC DNA]</scope>
    <source>
        <strain evidence="3 4">KC712</strain>
    </source>
</reference>
<keyword evidence="2" id="KW-1133">Transmembrane helix</keyword>
<accession>A0A4R4VMQ4</accession>
<gene>
    <name evidence="3" type="ORF">E1294_48445</name>
</gene>
<comment type="caution">
    <text evidence="3">The sequence shown here is derived from an EMBL/GenBank/DDBJ whole genome shotgun (WGS) entry which is preliminary data.</text>
</comment>
<evidence type="ECO:0000256" key="2">
    <source>
        <dbReference type="SAM" id="Phobius"/>
    </source>
</evidence>
<keyword evidence="4" id="KW-1185">Reference proteome</keyword>
<feature type="transmembrane region" description="Helical" evidence="2">
    <location>
        <begin position="71"/>
        <end position="88"/>
    </location>
</feature>
<dbReference type="RefSeq" id="WP_132518950.1">
    <property type="nucleotide sequence ID" value="NZ_SMKP01000269.1"/>
</dbReference>
<name>A0A4R4VMQ4_9ACTN</name>
<keyword evidence="2" id="KW-0812">Transmembrane</keyword>
<feature type="region of interest" description="Disordered" evidence="1">
    <location>
        <begin position="180"/>
        <end position="259"/>
    </location>
</feature>
<feature type="compositionally biased region" description="Basic residues" evidence="1">
    <location>
        <begin position="181"/>
        <end position="190"/>
    </location>
</feature>